<dbReference type="InterPro" id="IPR003879">
    <property type="entry name" value="Butyrophylin_SPRY"/>
</dbReference>
<evidence type="ECO:0008006" key="11">
    <source>
        <dbReference type="Google" id="ProtNLM"/>
    </source>
</evidence>
<dbReference type="Gene3D" id="3.30.160.60">
    <property type="entry name" value="Classic Zinc Finger"/>
    <property type="match status" value="1"/>
</dbReference>
<evidence type="ECO:0000256" key="1">
    <source>
        <dbReference type="ARBA" id="ARBA00022723"/>
    </source>
</evidence>
<dbReference type="CDD" id="cd12893">
    <property type="entry name" value="SPRY_PRY_TRIM35"/>
    <property type="match status" value="1"/>
</dbReference>
<sequence>IADSKLSNDIDEMAYRYHLPEQDLVCPICFDIYTDPVVLSCSHSFCRVCTEQFWDGNGCQQCPVCMQRFINCELLCNRALKNLCEAFKSQRSQITEDSQGLCLLHGEQLKVFCLVEKEAICVDCLTQTHKGHKICSTGEAVRHYKVRVLGINIQERKQLFHKVKSTFQNTVKHIEVQTRHTEQQIQREFQDLHQLLLDQEAVRILELREEAEKKRTAMNEKIQELTEEISSLSDTICTIKPLFTSDSISNLEVGPRALINVAQYLNSLKYKVWMTMMQTVQHVPVTLDPNTAAPQLILSEDLTGLRATGENQQLPNNPERIIGYEGVLGSEGFSFGKHSWVVDVGSNTEWALGVARESIKRKEVIAASPEEGFWAIGWSSGKCLTATSPPTCLTKQRLERIRIKLNLEKRTLKFYDHTKNTPLHTFTPKFTGKLFPYFFTNQGHPLIIQPENVSVTSQ</sequence>
<dbReference type="Gene3D" id="3.30.40.10">
    <property type="entry name" value="Zinc/RING finger domain, C3HC4 (zinc finger)"/>
    <property type="match status" value="1"/>
</dbReference>
<dbReference type="Pfam" id="PF00643">
    <property type="entry name" value="zf-B_box"/>
    <property type="match status" value="1"/>
</dbReference>
<dbReference type="GO" id="GO:0008270">
    <property type="term" value="F:zinc ion binding"/>
    <property type="evidence" value="ECO:0007669"/>
    <property type="project" value="UniProtKB-KW"/>
</dbReference>
<accession>A0A3B3SP23</accession>
<dbReference type="PROSITE" id="PS50119">
    <property type="entry name" value="ZF_BBOX"/>
    <property type="match status" value="1"/>
</dbReference>
<keyword evidence="1" id="KW-0479">Metal-binding</keyword>
<dbReference type="AlphaFoldDB" id="A0A3B3SP23"/>
<dbReference type="PRINTS" id="PR01407">
    <property type="entry name" value="BUTYPHLNCDUF"/>
</dbReference>
<evidence type="ECO:0000256" key="2">
    <source>
        <dbReference type="ARBA" id="ARBA00022771"/>
    </source>
</evidence>
<keyword evidence="5" id="KW-0175">Coiled coil</keyword>
<organism evidence="9 10">
    <name type="scientific">Paramormyrops kingsleyae</name>
    <dbReference type="NCBI Taxonomy" id="1676925"/>
    <lineage>
        <taxon>Eukaryota</taxon>
        <taxon>Metazoa</taxon>
        <taxon>Chordata</taxon>
        <taxon>Craniata</taxon>
        <taxon>Vertebrata</taxon>
        <taxon>Euteleostomi</taxon>
        <taxon>Actinopterygii</taxon>
        <taxon>Neopterygii</taxon>
        <taxon>Teleostei</taxon>
        <taxon>Osteoglossocephala</taxon>
        <taxon>Osteoglossomorpha</taxon>
        <taxon>Osteoglossiformes</taxon>
        <taxon>Mormyridae</taxon>
        <taxon>Paramormyrops</taxon>
    </lineage>
</organism>
<name>A0A3B3SP23_9TELE</name>
<feature type="domain" description="B box-type" evidence="7">
    <location>
        <begin position="97"/>
        <end position="137"/>
    </location>
</feature>
<protein>
    <recommendedName>
        <fullName evidence="11">Tripartite motif containing 35-13</fullName>
    </recommendedName>
</protein>
<dbReference type="Pfam" id="PF13445">
    <property type="entry name" value="zf-RING_UBOX"/>
    <property type="match status" value="1"/>
</dbReference>
<feature type="domain" description="RING-type" evidence="6">
    <location>
        <begin position="26"/>
        <end position="65"/>
    </location>
</feature>
<dbReference type="PROSITE" id="PS50188">
    <property type="entry name" value="B302_SPRY"/>
    <property type="match status" value="1"/>
</dbReference>
<dbReference type="GeneTree" id="ENSGT01030000234583"/>
<dbReference type="SMART" id="SM00449">
    <property type="entry name" value="SPRY"/>
    <property type="match status" value="1"/>
</dbReference>
<dbReference type="InterPro" id="IPR000315">
    <property type="entry name" value="Znf_B-box"/>
</dbReference>
<evidence type="ECO:0000259" key="6">
    <source>
        <dbReference type="PROSITE" id="PS50089"/>
    </source>
</evidence>
<dbReference type="InterPro" id="IPR013320">
    <property type="entry name" value="ConA-like_dom_sf"/>
</dbReference>
<dbReference type="InterPro" id="IPR003613">
    <property type="entry name" value="Ubox_domain"/>
</dbReference>
<dbReference type="SUPFAM" id="SSF49899">
    <property type="entry name" value="Concanavalin A-like lectins/glucanases"/>
    <property type="match status" value="1"/>
</dbReference>
<dbReference type="InterPro" id="IPR043136">
    <property type="entry name" value="B30.2/SPRY_sf"/>
</dbReference>
<dbReference type="PROSITE" id="PS50089">
    <property type="entry name" value="ZF_RING_2"/>
    <property type="match status" value="1"/>
</dbReference>
<reference evidence="9" key="2">
    <citation type="submission" date="2025-09" db="UniProtKB">
        <authorList>
            <consortium name="Ensembl"/>
        </authorList>
    </citation>
    <scope>IDENTIFICATION</scope>
</reference>
<evidence type="ECO:0000313" key="10">
    <source>
        <dbReference type="Proteomes" id="UP000261540"/>
    </source>
</evidence>
<dbReference type="Ensembl" id="ENSPKIT00000013367.1">
    <property type="protein sequence ID" value="ENSPKIP00000032499.1"/>
    <property type="gene ID" value="ENSPKIG00000012561.1"/>
</dbReference>
<dbReference type="SMART" id="SM00184">
    <property type="entry name" value="RING"/>
    <property type="match status" value="1"/>
</dbReference>
<evidence type="ECO:0000259" key="7">
    <source>
        <dbReference type="PROSITE" id="PS50119"/>
    </source>
</evidence>
<dbReference type="SMART" id="SM00336">
    <property type="entry name" value="BBOX"/>
    <property type="match status" value="1"/>
</dbReference>
<dbReference type="SUPFAM" id="SSF57845">
    <property type="entry name" value="B-box zinc-binding domain"/>
    <property type="match status" value="1"/>
</dbReference>
<dbReference type="Gene3D" id="2.60.120.920">
    <property type="match status" value="1"/>
</dbReference>
<evidence type="ECO:0000313" key="9">
    <source>
        <dbReference type="Ensembl" id="ENSPKIP00000032499.1"/>
    </source>
</evidence>
<evidence type="ECO:0000256" key="5">
    <source>
        <dbReference type="SAM" id="Coils"/>
    </source>
</evidence>
<evidence type="ECO:0000259" key="8">
    <source>
        <dbReference type="PROSITE" id="PS50188"/>
    </source>
</evidence>
<dbReference type="GO" id="GO:0004842">
    <property type="term" value="F:ubiquitin-protein transferase activity"/>
    <property type="evidence" value="ECO:0007669"/>
    <property type="project" value="InterPro"/>
</dbReference>
<dbReference type="InterPro" id="IPR013083">
    <property type="entry name" value="Znf_RING/FYVE/PHD"/>
</dbReference>
<dbReference type="Pfam" id="PF00622">
    <property type="entry name" value="SPRY"/>
    <property type="match status" value="1"/>
</dbReference>
<dbReference type="SMART" id="SM00504">
    <property type="entry name" value="Ubox"/>
    <property type="match status" value="1"/>
</dbReference>
<dbReference type="InterPro" id="IPR001870">
    <property type="entry name" value="B30.2/SPRY"/>
</dbReference>
<dbReference type="Proteomes" id="UP000261540">
    <property type="component" value="Unplaced"/>
</dbReference>
<evidence type="ECO:0000256" key="3">
    <source>
        <dbReference type="ARBA" id="ARBA00022833"/>
    </source>
</evidence>
<proteinExistence type="predicted"/>
<feature type="coiled-coil region" evidence="5">
    <location>
        <begin position="204"/>
        <end position="235"/>
    </location>
</feature>
<dbReference type="InterPro" id="IPR006574">
    <property type="entry name" value="PRY"/>
</dbReference>
<dbReference type="InterPro" id="IPR050143">
    <property type="entry name" value="TRIM/RBCC"/>
</dbReference>
<dbReference type="SUPFAM" id="SSF57850">
    <property type="entry name" value="RING/U-box"/>
    <property type="match status" value="1"/>
</dbReference>
<dbReference type="InterPro" id="IPR003877">
    <property type="entry name" value="SPRY_dom"/>
</dbReference>
<evidence type="ECO:0000256" key="4">
    <source>
        <dbReference type="PROSITE-ProRule" id="PRU00024"/>
    </source>
</evidence>
<dbReference type="Pfam" id="PF13765">
    <property type="entry name" value="PRY"/>
    <property type="match status" value="1"/>
</dbReference>
<dbReference type="PANTHER" id="PTHR24103">
    <property type="entry name" value="E3 UBIQUITIN-PROTEIN LIGASE TRIM"/>
    <property type="match status" value="1"/>
</dbReference>
<reference evidence="9" key="1">
    <citation type="submission" date="2025-08" db="UniProtKB">
        <authorList>
            <consortium name="Ensembl"/>
        </authorList>
    </citation>
    <scope>IDENTIFICATION</scope>
</reference>
<dbReference type="InterPro" id="IPR027370">
    <property type="entry name" value="Znf-RING_euk"/>
</dbReference>
<dbReference type="SMART" id="SM00589">
    <property type="entry name" value="PRY"/>
    <property type="match status" value="1"/>
</dbReference>
<feature type="domain" description="B30.2/SPRY" evidence="8">
    <location>
        <begin position="265"/>
        <end position="455"/>
    </location>
</feature>
<keyword evidence="2 4" id="KW-0863">Zinc-finger</keyword>
<dbReference type="InterPro" id="IPR001841">
    <property type="entry name" value="Znf_RING"/>
</dbReference>
<keyword evidence="10" id="KW-1185">Reference proteome</keyword>
<dbReference type="GO" id="GO:0016567">
    <property type="term" value="P:protein ubiquitination"/>
    <property type="evidence" value="ECO:0007669"/>
    <property type="project" value="InterPro"/>
</dbReference>
<keyword evidence="3" id="KW-0862">Zinc</keyword>
<dbReference type="STRING" id="1676925.ENSPKIP00000032499"/>